<reference evidence="1" key="1">
    <citation type="submission" date="2022-03" db="EMBL/GenBank/DDBJ databases">
        <title>The complete genome sequence of a Methyloterrigena soli.</title>
        <authorList>
            <person name="Zi Z."/>
        </authorList>
    </citation>
    <scope>NUCLEOTIDE SEQUENCE</scope>
    <source>
        <strain evidence="1">M48</strain>
    </source>
</reference>
<sequence>MAFDYLALGPRDLDRFTPMQVAHHPHLSRGEKLELLEDLKAVATGAAESDDFGFPPEEIDAAICDITGEPLPRKGVQ</sequence>
<dbReference type="Proteomes" id="UP001156140">
    <property type="component" value="Unassembled WGS sequence"/>
</dbReference>
<proteinExistence type="predicted"/>
<dbReference type="RefSeq" id="WP_182398134.1">
    <property type="nucleotide sequence ID" value="NZ_CP068983.1"/>
</dbReference>
<accession>A0AA41QJC4</accession>
<comment type="caution">
    <text evidence="1">The sequence shown here is derived from an EMBL/GenBank/DDBJ whole genome shotgun (WGS) entry which is preliminary data.</text>
</comment>
<keyword evidence="2" id="KW-1185">Reference proteome</keyword>
<protein>
    <submittedName>
        <fullName evidence="1">Uncharacterized protein</fullName>
    </submittedName>
</protein>
<organism evidence="1 2">
    <name type="scientific">Paradevosia shaoguanensis</name>
    <dbReference type="NCBI Taxonomy" id="1335043"/>
    <lineage>
        <taxon>Bacteria</taxon>
        <taxon>Pseudomonadati</taxon>
        <taxon>Pseudomonadota</taxon>
        <taxon>Alphaproteobacteria</taxon>
        <taxon>Hyphomicrobiales</taxon>
        <taxon>Devosiaceae</taxon>
        <taxon>Paradevosia</taxon>
    </lineage>
</organism>
<gene>
    <name evidence="1" type="ORF">ML536_03650</name>
</gene>
<dbReference type="AlphaFoldDB" id="A0AA41QJC4"/>
<evidence type="ECO:0000313" key="1">
    <source>
        <dbReference type="EMBL" id="MCI0125917.1"/>
    </source>
</evidence>
<name>A0AA41QJC4_9HYPH</name>
<dbReference type="EMBL" id="JALAZD010000001">
    <property type="protein sequence ID" value="MCI0125917.1"/>
    <property type="molecule type" value="Genomic_DNA"/>
</dbReference>
<evidence type="ECO:0000313" key="2">
    <source>
        <dbReference type="Proteomes" id="UP001156140"/>
    </source>
</evidence>